<dbReference type="Proteomes" id="UP000594263">
    <property type="component" value="Unplaced"/>
</dbReference>
<dbReference type="OMA" id="INGLCAN"/>
<dbReference type="Pfam" id="PF13041">
    <property type="entry name" value="PPR_2"/>
    <property type="match status" value="1"/>
</dbReference>
<sequence>MHWVYIMKLGLHQVLKFVIRFCILSARSSALENLTRGLEPDVWTYNALIAALFKEGMWKQAQAIFLEMIDRGIKAYVSTFKVLLAGYCKARQFEEVKATIREMANLGLIKLSLSEDPLCKAFEVLHINPLTTRIRRDNHAGLSLAEFYDNLGNGLYLQTDEDDFELKITEVLEESITLDFNILIMNEMSNGSLKKSLALANQAFQWGQEVSSSTLTCLIREVRESGCHIKSIISLLEKMPQLYKQLDHETLNWLLQVYSKKGLTYQGGLVFEIMLLRHLSFSDITCSAFLMCICKKGNIEAFQICWRSARTGGWLPNIKDVEPLVDYLLQHKMLNEALELHKSLVEAHPHMSSDINHIFVHELCALGYTGVVHVWVRRVQNEGHIMDQTAYDNLIEGFFQEKQISDALRIYDEMLALNVHPSLTVSVLVIPHLCKTNQFDKVMSLKDLCLQRYPSELLVIYKALILSLSKTGKIAVILRSMMMDGVSPDTEIFNLLIRDRCQMDDLEKALELFGVMIRQNASFEIPSYGNLVKLLCLRGNVRWALNLRVFMLLETESPILTISNILLFYLFKTRNGCYVEKILCELQEKGISIDTVTYDYLVQGYCHCGDASKSLMNLITMISKELKPSPRSLRMVVSFLFDEGMLEKAFSVIREMELRGWILSSTVQYRIADGLLRRNKTYEAESFLDQMAEKRLIGDNIDYNSLIKKLCCCGRLLKAVDLVNIMLRRENIPDFMAYDSLIHVFSTSGKLDQALDFHAEMLDYDIRPSDSTWDMLIQNSCKQGKTTEAEKLLDAMVQIGKVPTREMYCSIVQRYRSENNLVKASSMLQAMQQCGYNAGFNMQWSLICNLTNSDLKSGGNADARFLSNLLSESGFSQRILGLAIFKVSSMKLYIFDRILELVHFCGLAAELTELLKLNYEF</sequence>
<dbReference type="Gramene" id="Kaladp0090s0014.1.v1.1">
    <property type="protein sequence ID" value="Kaladp0090s0014.1.v1.1"/>
    <property type="gene ID" value="Kaladp0090s0014.v1.1"/>
</dbReference>
<dbReference type="Gene3D" id="1.25.40.10">
    <property type="entry name" value="Tetratricopeptide repeat domain"/>
    <property type="match status" value="6"/>
</dbReference>
<proteinExistence type="inferred from homology"/>
<keyword evidence="2" id="KW-0677">Repeat</keyword>
<evidence type="ECO:0000256" key="4">
    <source>
        <dbReference type="SAM" id="SignalP"/>
    </source>
</evidence>
<feature type="signal peptide" evidence="4">
    <location>
        <begin position="1"/>
        <end position="30"/>
    </location>
</feature>
<feature type="repeat" description="PPR" evidence="3">
    <location>
        <begin position="734"/>
        <end position="768"/>
    </location>
</feature>
<evidence type="ECO:0000256" key="3">
    <source>
        <dbReference type="PROSITE-ProRule" id="PRU00708"/>
    </source>
</evidence>
<feature type="repeat" description="PPR" evidence="3">
    <location>
        <begin position="41"/>
        <end position="75"/>
    </location>
</feature>
<name>A0A7N0UYN9_KALFE</name>
<organism evidence="5 6">
    <name type="scientific">Kalanchoe fedtschenkoi</name>
    <name type="common">Lavender scallops</name>
    <name type="synonym">South American air plant</name>
    <dbReference type="NCBI Taxonomy" id="63787"/>
    <lineage>
        <taxon>Eukaryota</taxon>
        <taxon>Viridiplantae</taxon>
        <taxon>Streptophyta</taxon>
        <taxon>Embryophyta</taxon>
        <taxon>Tracheophyta</taxon>
        <taxon>Spermatophyta</taxon>
        <taxon>Magnoliopsida</taxon>
        <taxon>eudicotyledons</taxon>
        <taxon>Gunneridae</taxon>
        <taxon>Pentapetalae</taxon>
        <taxon>Saxifragales</taxon>
        <taxon>Crassulaceae</taxon>
        <taxon>Kalanchoe</taxon>
    </lineage>
</organism>
<evidence type="ECO:0000313" key="6">
    <source>
        <dbReference type="Proteomes" id="UP000594263"/>
    </source>
</evidence>
<dbReference type="NCBIfam" id="TIGR00756">
    <property type="entry name" value="PPR"/>
    <property type="match status" value="5"/>
</dbReference>
<keyword evidence="6" id="KW-1185">Reference proteome</keyword>
<dbReference type="EnsemblPlants" id="Kaladp0090s0014.1.v1.1">
    <property type="protein sequence ID" value="Kaladp0090s0014.1.v1.1"/>
    <property type="gene ID" value="Kaladp0090s0014.v1.1"/>
</dbReference>
<feature type="repeat" description="PPR" evidence="3">
    <location>
        <begin position="489"/>
        <end position="523"/>
    </location>
</feature>
<feature type="repeat" description="PPR" evidence="3">
    <location>
        <begin position="76"/>
        <end position="110"/>
    </location>
</feature>
<evidence type="ECO:0008006" key="7">
    <source>
        <dbReference type="Google" id="ProtNLM"/>
    </source>
</evidence>
<dbReference type="PANTHER" id="PTHR47939:SF6">
    <property type="entry name" value="OS03G0168400 PROTEIN"/>
    <property type="match status" value="1"/>
</dbReference>
<dbReference type="InterPro" id="IPR002885">
    <property type="entry name" value="PPR_rpt"/>
</dbReference>
<dbReference type="PROSITE" id="PS51375">
    <property type="entry name" value="PPR"/>
    <property type="match status" value="8"/>
</dbReference>
<protein>
    <recommendedName>
        <fullName evidence="7">Pentatricopeptide repeat-containing protein</fullName>
    </recommendedName>
</protein>
<feature type="repeat" description="PPR" evidence="3">
    <location>
        <begin position="769"/>
        <end position="803"/>
    </location>
</feature>
<dbReference type="InterPro" id="IPR011990">
    <property type="entry name" value="TPR-like_helical_dom_sf"/>
</dbReference>
<dbReference type="Pfam" id="PF01535">
    <property type="entry name" value="PPR"/>
    <property type="match status" value="6"/>
</dbReference>
<dbReference type="AlphaFoldDB" id="A0A7N0UYN9"/>
<evidence type="ECO:0000256" key="1">
    <source>
        <dbReference type="ARBA" id="ARBA00007626"/>
    </source>
</evidence>
<feature type="repeat" description="PPR" evidence="3">
    <location>
        <begin position="699"/>
        <end position="733"/>
    </location>
</feature>
<dbReference type="InterPro" id="IPR050667">
    <property type="entry name" value="PPR-containing_protein"/>
</dbReference>
<accession>A0A7N0UYN9</accession>
<comment type="similarity">
    <text evidence="1">Belongs to the PPR family. P subfamily.</text>
</comment>
<dbReference type="SUPFAM" id="SSF48452">
    <property type="entry name" value="TPR-like"/>
    <property type="match status" value="1"/>
</dbReference>
<feature type="repeat" description="PPR" evidence="3">
    <location>
        <begin position="387"/>
        <end position="421"/>
    </location>
</feature>
<keyword evidence="4" id="KW-0732">Signal</keyword>
<feature type="chain" id="PRO_5029661139" description="Pentatricopeptide repeat-containing protein" evidence="4">
    <location>
        <begin position="31"/>
        <end position="921"/>
    </location>
</feature>
<dbReference type="PANTHER" id="PTHR47939">
    <property type="entry name" value="MEMBRANE-ASSOCIATED SALT-INDUCIBLE PROTEIN-LIKE"/>
    <property type="match status" value="1"/>
</dbReference>
<feature type="repeat" description="PPR" evidence="3">
    <location>
        <begin position="594"/>
        <end position="628"/>
    </location>
</feature>
<evidence type="ECO:0000256" key="2">
    <source>
        <dbReference type="ARBA" id="ARBA00022737"/>
    </source>
</evidence>
<evidence type="ECO:0000313" key="5">
    <source>
        <dbReference type="EnsemblPlants" id="Kaladp0090s0014.1.v1.1"/>
    </source>
</evidence>
<reference evidence="5" key="1">
    <citation type="submission" date="2021-01" db="UniProtKB">
        <authorList>
            <consortium name="EnsemblPlants"/>
        </authorList>
    </citation>
    <scope>IDENTIFICATION</scope>
</reference>